<dbReference type="InterPro" id="IPR039425">
    <property type="entry name" value="RNA_pol_sigma-70-like"/>
</dbReference>
<dbReference type="SUPFAM" id="SSF88659">
    <property type="entry name" value="Sigma3 and sigma4 domains of RNA polymerase sigma factors"/>
    <property type="match status" value="1"/>
</dbReference>
<keyword evidence="2" id="KW-0805">Transcription regulation</keyword>
<evidence type="ECO:0000259" key="5">
    <source>
        <dbReference type="Pfam" id="PF04542"/>
    </source>
</evidence>
<dbReference type="InterPro" id="IPR013249">
    <property type="entry name" value="RNA_pol_sigma70_r4_t2"/>
</dbReference>
<accession>A0A841HJV0</accession>
<evidence type="ECO:0000313" key="7">
    <source>
        <dbReference type="EMBL" id="MBB6092508.1"/>
    </source>
</evidence>
<evidence type="ECO:0000256" key="2">
    <source>
        <dbReference type="ARBA" id="ARBA00023015"/>
    </source>
</evidence>
<sequence length="186" mass="20539">MNADRPTLSDTALVEAARGGDMRSFERLYRLHSSRIMGICLRMCRRRDVAEDCVQQTFVRAWRNLGAFEGRSAFSTWLHRIAVNEVLTYARNHGTRTETSDEDVEETAESGLGGGGEFDAGEVVDVERAIAGLPEGARHVLVLQAVYGYSHEEVADMLGIAVGTCKAQLHRGRKLLRERMGLEGSG</sequence>
<dbReference type="InterPro" id="IPR013324">
    <property type="entry name" value="RNA_pol_sigma_r3/r4-like"/>
</dbReference>
<dbReference type="AlphaFoldDB" id="A0A841HJV0"/>
<dbReference type="PANTHER" id="PTHR43133">
    <property type="entry name" value="RNA POLYMERASE ECF-TYPE SIGMA FACTO"/>
    <property type="match status" value="1"/>
</dbReference>
<organism evidence="7 8">
    <name type="scientific">Povalibacter uvarum</name>
    <dbReference type="NCBI Taxonomy" id="732238"/>
    <lineage>
        <taxon>Bacteria</taxon>
        <taxon>Pseudomonadati</taxon>
        <taxon>Pseudomonadota</taxon>
        <taxon>Gammaproteobacteria</taxon>
        <taxon>Steroidobacterales</taxon>
        <taxon>Steroidobacteraceae</taxon>
        <taxon>Povalibacter</taxon>
    </lineage>
</organism>
<dbReference type="RefSeq" id="WP_184330304.1">
    <property type="nucleotide sequence ID" value="NZ_JACHHZ010000002.1"/>
</dbReference>
<proteinExistence type="inferred from homology"/>
<dbReference type="InterPro" id="IPR036388">
    <property type="entry name" value="WH-like_DNA-bd_sf"/>
</dbReference>
<feature type="domain" description="RNA polymerase sigma-70 region 2" evidence="5">
    <location>
        <begin position="28"/>
        <end position="94"/>
    </location>
</feature>
<comment type="similarity">
    <text evidence="1">Belongs to the sigma-70 factor family. ECF subfamily.</text>
</comment>
<dbReference type="Pfam" id="PF04542">
    <property type="entry name" value="Sigma70_r2"/>
    <property type="match status" value="1"/>
</dbReference>
<dbReference type="SUPFAM" id="SSF88946">
    <property type="entry name" value="Sigma2 domain of RNA polymerase sigma factors"/>
    <property type="match status" value="1"/>
</dbReference>
<evidence type="ECO:0000256" key="1">
    <source>
        <dbReference type="ARBA" id="ARBA00010641"/>
    </source>
</evidence>
<evidence type="ECO:0000313" key="8">
    <source>
        <dbReference type="Proteomes" id="UP000588068"/>
    </source>
</evidence>
<dbReference type="NCBIfam" id="TIGR02937">
    <property type="entry name" value="sigma70-ECF"/>
    <property type="match status" value="1"/>
</dbReference>
<dbReference type="Gene3D" id="1.10.10.10">
    <property type="entry name" value="Winged helix-like DNA-binding domain superfamily/Winged helix DNA-binding domain"/>
    <property type="match status" value="1"/>
</dbReference>
<dbReference type="InterPro" id="IPR014284">
    <property type="entry name" value="RNA_pol_sigma-70_dom"/>
</dbReference>
<dbReference type="Gene3D" id="1.10.1740.10">
    <property type="match status" value="1"/>
</dbReference>
<dbReference type="GO" id="GO:0006352">
    <property type="term" value="P:DNA-templated transcription initiation"/>
    <property type="evidence" value="ECO:0007669"/>
    <property type="project" value="InterPro"/>
</dbReference>
<dbReference type="CDD" id="cd06171">
    <property type="entry name" value="Sigma70_r4"/>
    <property type="match status" value="1"/>
</dbReference>
<reference evidence="7 8" key="1">
    <citation type="submission" date="2020-08" db="EMBL/GenBank/DDBJ databases">
        <title>Genomic Encyclopedia of Type Strains, Phase IV (KMG-IV): sequencing the most valuable type-strain genomes for metagenomic binning, comparative biology and taxonomic classification.</title>
        <authorList>
            <person name="Goeker M."/>
        </authorList>
    </citation>
    <scope>NUCLEOTIDE SEQUENCE [LARGE SCALE GENOMIC DNA]</scope>
    <source>
        <strain evidence="7 8">DSM 26723</strain>
    </source>
</reference>
<keyword evidence="8" id="KW-1185">Reference proteome</keyword>
<evidence type="ECO:0000256" key="3">
    <source>
        <dbReference type="ARBA" id="ARBA00023082"/>
    </source>
</evidence>
<dbReference type="Pfam" id="PF08281">
    <property type="entry name" value="Sigma70_r4_2"/>
    <property type="match status" value="1"/>
</dbReference>
<dbReference type="InterPro" id="IPR007627">
    <property type="entry name" value="RNA_pol_sigma70_r2"/>
</dbReference>
<name>A0A841HJV0_9GAMM</name>
<dbReference type="GO" id="GO:0003677">
    <property type="term" value="F:DNA binding"/>
    <property type="evidence" value="ECO:0007669"/>
    <property type="project" value="InterPro"/>
</dbReference>
<comment type="caution">
    <text evidence="7">The sequence shown here is derived from an EMBL/GenBank/DDBJ whole genome shotgun (WGS) entry which is preliminary data.</text>
</comment>
<dbReference type="GO" id="GO:0016987">
    <property type="term" value="F:sigma factor activity"/>
    <property type="evidence" value="ECO:0007669"/>
    <property type="project" value="UniProtKB-KW"/>
</dbReference>
<keyword evidence="4" id="KW-0804">Transcription</keyword>
<dbReference type="InterPro" id="IPR013325">
    <property type="entry name" value="RNA_pol_sigma_r2"/>
</dbReference>
<dbReference type="PANTHER" id="PTHR43133:SF46">
    <property type="entry name" value="RNA POLYMERASE SIGMA-70 FACTOR ECF SUBFAMILY"/>
    <property type="match status" value="1"/>
</dbReference>
<keyword evidence="3" id="KW-0731">Sigma factor</keyword>
<gene>
    <name evidence="7" type="ORF">HNQ60_001386</name>
</gene>
<evidence type="ECO:0000259" key="6">
    <source>
        <dbReference type="Pfam" id="PF08281"/>
    </source>
</evidence>
<evidence type="ECO:0000256" key="4">
    <source>
        <dbReference type="ARBA" id="ARBA00023163"/>
    </source>
</evidence>
<dbReference type="EMBL" id="JACHHZ010000002">
    <property type="protein sequence ID" value="MBB6092508.1"/>
    <property type="molecule type" value="Genomic_DNA"/>
</dbReference>
<protein>
    <submittedName>
        <fullName evidence="7">RNA polymerase sigma-70 factor (ECF subfamily)</fullName>
    </submittedName>
</protein>
<feature type="domain" description="RNA polymerase sigma factor 70 region 4 type 2" evidence="6">
    <location>
        <begin position="126"/>
        <end position="176"/>
    </location>
</feature>
<dbReference type="Proteomes" id="UP000588068">
    <property type="component" value="Unassembled WGS sequence"/>
</dbReference>